<dbReference type="InterPro" id="IPR001650">
    <property type="entry name" value="Helicase_C-like"/>
</dbReference>
<protein>
    <submittedName>
        <fullName evidence="9">RNA helicase</fullName>
    </submittedName>
</protein>
<dbReference type="PANTHER" id="PTHR14074">
    <property type="entry name" value="HELICASE WITH DEATH DOMAIN-RELATED"/>
    <property type="match status" value="1"/>
</dbReference>
<keyword evidence="3" id="KW-0391">Immunity</keyword>
<feature type="domain" description="RLR CTR" evidence="7">
    <location>
        <begin position="862"/>
        <end position="994"/>
    </location>
</feature>
<dbReference type="SMART" id="SM00487">
    <property type="entry name" value="DEXDc"/>
    <property type="match status" value="1"/>
</dbReference>
<dbReference type="GO" id="GO:0003724">
    <property type="term" value="F:RNA helicase activity"/>
    <property type="evidence" value="ECO:0007669"/>
    <property type="project" value="UniProtKB-EC"/>
</dbReference>
<dbReference type="Gene3D" id="1.20.1320.30">
    <property type="match status" value="1"/>
</dbReference>
<dbReference type="InterPro" id="IPR051363">
    <property type="entry name" value="RLR_Helicase"/>
</dbReference>
<proteinExistence type="inferred from homology"/>
<name>A0A7I4YPL7_HAECO</name>
<dbReference type="GO" id="GO:0016787">
    <property type="term" value="F:hydrolase activity"/>
    <property type="evidence" value="ECO:0007669"/>
    <property type="project" value="InterPro"/>
</dbReference>
<dbReference type="PROSITE" id="PS51192">
    <property type="entry name" value="HELICASE_ATP_BIND_1"/>
    <property type="match status" value="1"/>
</dbReference>
<evidence type="ECO:0000259" key="6">
    <source>
        <dbReference type="PROSITE" id="PS51194"/>
    </source>
</evidence>
<dbReference type="Gene3D" id="2.170.150.30">
    <property type="entry name" value="RIG-I-like receptor, C-terminal regulatory domain"/>
    <property type="match status" value="1"/>
</dbReference>
<dbReference type="SUPFAM" id="SSF52540">
    <property type="entry name" value="P-loop containing nucleoside triphosphate hydrolases"/>
    <property type="match status" value="2"/>
</dbReference>
<dbReference type="InterPro" id="IPR027417">
    <property type="entry name" value="P-loop_NTPase"/>
</dbReference>
<dbReference type="SMART" id="SM00490">
    <property type="entry name" value="HELICc"/>
    <property type="match status" value="1"/>
</dbReference>
<dbReference type="OMA" id="TFCQMNP"/>
<dbReference type="GO" id="GO:0045087">
    <property type="term" value="P:innate immune response"/>
    <property type="evidence" value="ECO:0007669"/>
    <property type="project" value="UniProtKB-KW"/>
</dbReference>
<evidence type="ECO:0000313" key="9">
    <source>
        <dbReference type="WBParaSite" id="HCON_00130260-00001"/>
    </source>
</evidence>
<accession>A0A7I4YPL7</accession>
<feature type="domain" description="Helicase ATP-binding" evidence="5">
    <location>
        <begin position="285"/>
        <end position="476"/>
    </location>
</feature>
<evidence type="ECO:0000259" key="5">
    <source>
        <dbReference type="PROSITE" id="PS51192"/>
    </source>
</evidence>
<sequence>MVLLNTKQKLALLSLYSEEIKKRLAPLYNSSERPAELLELLGTNEFDEILVDSSDDADFTHKLWEALMNSPLSVAFYDTILHYLSTVDVELHSILCCISEKDSRSQFSKVLLKLEEFRTYLDVDKTLEFLKGIRYYREVVSRIEKSLEGVDDITTKKRLVLRTIPLLGDNAIYDLMRSIYYNSEQSTEFVNKLHPNFLRFYELLDKERDSPRGIVTFCPSNVPISDVIDENSPEAKKYKVNLNYEDLPSNSYGSVNLTGRLLKSIDERSFAETPILLREYQKELSEKALNGINTIIAAPTGSGKTIVAVNIIKNHLDKNIRNGRRAKVLFMTPNTVILDQQADSLRKYLGHRYQVLAVRGSDNIPLREIINAKDVIVATPQLVVNLLMENTVSDGIENAIQPPFSVTVFTLMVFDECHNAVKNSPYSMLMRFYHRLSFSQRIPSKADLPQIIGLTASLGVGGKSTEKEAIAHVVKLCAMLNCKVISTVRKNEKELMKFSPLVFDEICFLPGQDNYNRTKFLGTICELMRIFEKKLDDIYKNFALQPARRASSENNNVSSNGTLYRTFAKYEAAPEDKTSQSYLNWVSNHLRRLMPETKFSNDKAKIRAIEVLEILEILYRAIEMFEDFSSAESFKYLEEQMTLRSGSLTSFSREHWSEYSATLRCCQTSDNILISELVNQLRSNSGQDSRAIVFIRTRKGASVLAEMLNRHPGMIEEGIRVECIAGLSKGSCETTTKREQMEKLRRFRDGETRVLVATSVADEGLDVAKCNLVIKYNCATNEIAHVQRRGRGRAENSRSILITQNLKMKEQEERNVVKERLIKLILCAIQENRIDLVARVEEGIKEILQEMQREDANVSQRLAQQKISGKVYRLLCSKCDAFLCTSRDIKTYKNSQYCVCDPSFWEKTRNEVIPVGTSREEKFGAIAKLHCVSPNCQNVLGRIIHLEQTMMPVLSAHACVFEYTEGALRERKTVRKWLNVKEQLFIPDEIRNYDLAAMNEAAVKPSIPNFTSKGVAVRLF</sequence>
<dbReference type="Gene3D" id="3.40.50.300">
    <property type="entry name" value="P-loop containing nucleotide triphosphate hydrolases"/>
    <property type="match status" value="2"/>
</dbReference>
<dbReference type="Proteomes" id="UP000025227">
    <property type="component" value="Unplaced"/>
</dbReference>
<dbReference type="OrthoDB" id="416741at2759"/>
<dbReference type="Pfam" id="PF11648">
    <property type="entry name" value="RIG-I_C-RD"/>
    <property type="match status" value="1"/>
</dbReference>
<dbReference type="GO" id="GO:0005524">
    <property type="term" value="F:ATP binding"/>
    <property type="evidence" value="ECO:0007669"/>
    <property type="project" value="InterPro"/>
</dbReference>
<evidence type="ECO:0000256" key="3">
    <source>
        <dbReference type="ARBA" id="ARBA00022859"/>
    </source>
</evidence>
<keyword evidence="8" id="KW-1185">Reference proteome</keyword>
<dbReference type="GO" id="GO:0003677">
    <property type="term" value="F:DNA binding"/>
    <property type="evidence" value="ECO:0007669"/>
    <property type="project" value="InterPro"/>
</dbReference>
<comment type="similarity">
    <text evidence="1">Belongs to the helicase family. RLR subfamily.</text>
</comment>
<feature type="domain" description="Helicase C-terminal" evidence="6">
    <location>
        <begin position="673"/>
        <end position="848"/>
    </location>
</feature>
<dbReference type="PROSITE" id="PS51194">
    <property type="entry name" value="HELICASE_CTER"/>
    <property type="match status" value="1"/>
</dbReference>
<dbReference type="InterPro" id="IPR006935">
    <property type="entry name" value="Helicase/UvrB_N"/>
</dbReference>
<dbReference type="AlphaFoldDB" id="A0A7I4YPL7"/>
<evidence type="ECO:0000256" key="2">
    <source>
        <dbReference type="ARBA" id="ARBA00022588"/>
    </source>
</evidence>
<dbReference type="InterPro" id="IPR014001">
    <property type="entry name" value="Helicase_ATP-bd"/>
</dbReference>
<comment type="catalytic activity">
    <reaction evidence="4">
        <text>ATP + H2O = ADP + phosphate + H(+)</text>
        <dbReference type="Rhea" id="RHEA:13065"/>
        <dbReference type="ChEBI" id="CHEBI:15377"/>
        <dbReference type="ChEBI" id="CHEBI:15378"/>
        <dbReference type="ChEBI" id="CHEBI:30616"/>
        <dbReference type="ChEBI" id="CHEBI:43474"/>
        <dbReference type="ChEBI" id="CHEBI:456216"/>
        <dbReference type="EC" id="3.6.4.13"/>
    </reaction>
    <physiologicalReaction direction="left-to-right" evidence="4">
        <dbReference type="Rhea" id="RHEA:13066"/>
    </physiologicalReaction>
</comment>
<dbReference type="Pfam" id="PF00271">
    <property type="entry name" value="Helicase_C"/>
    <property type="match status" value="1"/>
</dbReference>
<dbReference type="InterPro" id="IPR021673">
    <property type="entry name" value="RLR_CTR"/>
</dbReference>
<keyword evidence="2" id="KW-0399">Innate immunity</keyword>
<reference evidence="9" key="1">
    <citation type="submission" date="2020-12" db="UniProtKB">
        <authorList>
            <consortium name="WormBaseParasite"/>
        </authorList>
    </citation>
    <scope>IDENTIFICATION</scope>
    <source>
        <strain evidence="9">MHco3</strain>
    </source>
</reference>
<evidence type="ECO:0000256" key="1">
    <source>
        <dbReference type="ARBA" id="ARBA00006866"/>
    </source>
</evidence>
<dbReference type="Pfam" id="PF04851">
    <property type="entry name" value="ResIII"/>
    <property type="match status" value="1"/>
</dbReference>
<evidence type="ECO:0000313" key="8">
    <source>
        <dbReference type="Proteomes" id="UP000025227"/>
    </source>
</evidence>
<dbReference type="PROSITE" id="PS51789">
    <property type="entry name" value="RLR_CTR"/>
    <property type="match status" value="1"/>
</dbReference>
<dbReference type="WBParaSite" id="HCON_00130260-00001">
    <property type="protein sequence ID" value="HCON_00130260-00001"/>
    <property type="gene ID" value="HCON_00130260"/>
</dbReference>
<dbReference type="GO" id="GO:0005737">
    <property type="term" value="C:cytoplasm"/>
    <property type="evidence" value="ECO:0007669"/>
    <property type="project" value="TreeGrafter"/>
</dbReference>
<organism evidence="8 9">
    <name type="scientific">Haemonchus contortus</name>
    <name type="common">Barber pole worm</name>
    <dbReference type="NCBI Taxonomy" id="6289"/>
    <lineage>
        <taxon>Eukaryota</taxon>
        <taxon>Metazoa</taxon>
        <taxon>Ecdysozoa</taxon>
        <taxon>Nematoda</taxon>
        <taxon>Chromadorea</taxon>
        <taxon>Rhabditida</taxon>
        <taxon>Rhabditina</taxon>
        <taxon>Rhabditomorpha</taxon>
        <taxon>Strongyloidea</taxon>
        <taxon>Trichostrongylidae</taxon>
        <taxon>Haemonchus</taxon>
    </lineage>
</organism>
<dbReference type="PANTHER" id="PTHR14074:SF29">
    <property type="entry name" value="DICER-RELATED HELICASE"/>
    <property type="match status" value="1"/>
</dbReference>
<evidence type="ECO:0000259" key="7">
    <source>
        <dbReference type="PROSITE" id="PS51789"/>
    </source>
</evidence>
<evidence type="ECO:0000256" key="4">
    <source>
        <dbReference type="ARBA" id="ARBA00049390"/>
    </source>
</evidence>
<dbReference type="InterPro" id="IPR038557">
    <property type="entry name" value="RLR_C_sf"/>
</dbReference>